<keyword evidence="3" id="KW-0808">Transferase</keyword>
<dbReference type="InterPro" id="IPR050879">
    <property type="entry name" value="Acyltransferase_3"/>
</dbReference>
<evidence type="ECO:0000313" key="4">
    <source>
        <dbReference type="Proteomes" id="UP001491349"/>
    </source>
</evidence>
<gene>
    <name evidence="3" type="ORF">WMW71_11550</name>
</gene>
<keyword evidence="1" id="KW-0472">Membrane</keyword>
<comment type="caution">
    <text evidence="3">The sequence shown here is derived from an EMBL/GenBank/DDBJ whole genome shotgun (WGS) entry which is preliminary data.</text>
</comment>
<feature type="transmembrane region" description="Helical" evidence="1">
    <location>
        <begin position="270"/>
        <end position="293"/>
    </location>
</feature>
<feature type="transmembrane region" description="Helical" evidence="1">
    <location>
        <begin position="43"/>
        <end position="67"/>
    </location>
</feature>
<dbReference type="EC" id="2.3.-.-" evidence="3"/>
<feature type="transmembrane region" description="Helical" evidence="1">
    <location>
        <begin position="100"/>
        <end position="122"/>
    </location>
</feature>
<evidence type="ECO:0000313" key="3">
    <source>
        <dbReference type="EMBL" id="MEK8180975.1"/>
    </source>
</evidence>
<dbReference type="EMBL" id="JBBPCB010000007">
    <property type="protein sequence ID" value="MEK8180975.1"/>
    <property type="molecule type" value="Genomic_DNA"/>
</dbReference>
<reference evidence="3 4" key="1">
    <citation type="submission" date="2024-04" db="EMBL/GenBank/DDBJ databases">
        <title>draft genome sequnece of Flavobacterium buctense JCM 30750.</title>
        <authorList>
            <person name="Kim D.-U."/>
        </authorList>
    </citation>
    <scope>NUCLEOTIDE SEQUENCE [LARGE SCALE GENOMIC DNA]</scope>
    <source>
        <strain evidence="3 4">JCM 30750</strain>
    </source>
</reference>
<feature type="transmembrane region" description="Helical" evidence="1">
    <location>
        <begin position="340"/>
        <end position="361"/>
    </location>
</feature>
<organism evidence="3 4">
    <name type="scientific">Flavobacterium buctense</name>
    <dbReference type="NCBI Taxonomy" id="1648146"/>
    <lineage>
        <taxon>Bacteria</taxon>
        <taxon>Pseudomonadati</taxon>
        <taxon>Bacteroidota</taxon>
        <taxon>Flavobacteriia</taxon>
        <taxon>Flavobacteriales</taxon>
        <taxon>Flavobacteriaceae</taxon>
        <taxon>Flavobacterium</taxon>
    </lineage>
</organism>
<dbReference type="PANTHER" id="PTHR23028:SF53">
    <property type="entry name" value="ACYL_TRANSF_3 DOMAIN-CONTAINING PROTEIN"/>
    <property type="match status" value="1"/>
</dbReference>
<keyword evidence="1" id="KW-0812">Transmembrane</keyword>
<dbReference type="InterPro" id="IPR002656">
    <property type="entry name" value="Acyl_transf_3_dom"/>
</dbReference>
<dbReference type="Proteomes" id="UP001491349">
    <property type="component" value="Unassembled WGS sequence"/>
</dbReference>
<feature type="transmembrane region" description="Helical" evidence="1">
    <location>
        <begin position="174"/>
        <end position="193"/>
    </location>
</feature>
<accession>A0ABU9E2Y9</accession>
<proteinExistence type="predicted"/>
<keyword evidence="4" id="KW-1185">Reference proteome</keyword>
<evidence type="ECO:0000259" key="2">
    <source>
        <dbReference type="Pfam" id="PF01757"/>
    </source>
</evidence>
<dbReference type="PANTHER" id="PTHR23028">
    <property type="entry name" value="ACETYLTRANSFERASE"/>
    <property type="match status" value="1"/>
</dbReference>
<feature type="transmembrane region" description="Helical" evidence="1">
    <location>
        <begin position="243"/>
        <end position="264"/>
    </location>
</feature>
<dbReference type="RefSeq" id="WP_187659842.1">
    <property type="nucleotide sequence ID" value="NZ_JACTAB010000002.1"/>
</dbReference>
<dbReference type="GO" id="GO:0016746">
    <property type="term" value="F:acyltransferase activity"/>
    <property type="evidence" value="ECO:0007669"/>
    <property type="project" value="UniProtKB-KW"/>
</dbReference>
<protein>
    <submittedName>
        <fullName evidence="3">Acyltransferase</fullName>
        <ecNumber evidence="3">2.3.-.-</ecNumber>
    </submittedName>
</protein>
<evidence type="ECO:0000256" key="1">
    <source>
        <dbReference type="SAM" id="Phobius"/>
    </source>
</evidence>
<name>A0ABU9E2Y9_9FLAO</name>
<feature type="transmembrane region" description="Helical" evidence="1">
    <location>
        <begin position="142"/>
        <end position="162"/>
    </location>
</feature>
<feature type="transmembrane region" description="Helical" evidence="1">
    <location>
        <begin position="213"/>
        <end position="231"/>
    </location>
</feature>
<feature type="transmembrane region" description="Helical" evidence="1">
    <location>
        <begin position="20"/>
        <end position="37"/>
    </location>
</feature>
<keyword evidence="1" id="KW-1133">Transmembrane helix</keyword>
<feature type="domain" description="Acyltransferase 3" evidence="2">
    <location>
        <begin position="16"/>
        <end position="362"/>
    </location>
</feature>
<sequence length="375" mass="44003">MDKIAKRAPLNNRIFGLDLMRAIAITMVVVGHTAWVIPESEHFFYKLLLLSGFLGVEIFFVLSGFLIGKILYQLYLKEDFSIKTVFFFLKRRWYRTLPNYFLILLVNLAIASIVGYTASSWWKYFLFLQNLNTTMLPFFPESWSLSVEEFAYVLLPFFLLILGIITKPKNKKGFFLGSIIILIGIFFCAKMYYQATTLNTTLSQWNLSLKAVVVYRLDSIFIGVLGSWIYLNYISLWQKSKSIFLVIGMVLFFFLFVGIGYLVWQIEVASLFWNVFYLPLLSVAVACFLPFLSEWKEEQSQIRKPITFISLISYSIYLLHYSVILLLMKQYLIIDQNNDIQLVTFLSCYILITIVLSYFLYRFYEIPMMNLRDKN</sequence>
<feature type="transmembrane region" description="Helical" evidence="1">
    <location>
        <begin position="305"/>
        <end position="328"/>
    </location>
</feature>
<dbReference type="Pfam" id="PF01757">
    <property type="entry name" value="Acyl_transf_3"/>
    <property type="match status" value="1"/>
</dbReference>
<keyword evidence="3" id="KW-0012">Acyltransferase</keyword>